<reference evidence="2" key="1">
    <citation type="journal article" date="2019" name="Int. J. Syst. Evol. Microbiol.">
        <title>The Global Catalogue of Microorganisms (GCM) 10K type strain sequencing project: providing services to taxonomists for standard genome sequencing and annotation.</title>
        <authorList>
            <consortium name="The Broad Institute Genomics Platform"/>
            <consortium name="The Broad Institute Genome Sequencing Center for Infectious Disease"/>
            <person name="Wu L."/>
            <person name="Ma J."/>
        </authorList>
    </citation>
    <scope>NUCLEOTIDE SEQUENCE [LARGE SCALE GENOMIC DNA]</scope>
    <source>
        <strain evidence="2">CECT 7297</strain>
    </source>
</reference>
<accession>A0ABV8QL60</accession>
<name>A0ABV8QL60_9GAMM</name>
<protein>
    <submittedName>
        <fullName evidence="1">Addiction module antidote protein</fullName>
    </submittedName>
</protein>
<dbReference type="SUPFAM" id="SSF47413">
    <property type="entry name" value="lambda repressor-like DNA-binding domains"/>
    <property type="match status" value="1"/>
</dbReference>
<dbReference type="Proteomes" id="UP001595798">
    <property type="component" value="Unassembled WGS sequence"/>
</dbReference>
<evidence type="ECO:0000313" key="2">
    <source>
        <dbReference type="Proteomes" id="UP001595798"/>
    </source>
</evidence>
<dbReference type="EMBL" id="JBHSDI010000014">
    <property type="protein sequence ID" value="MFC4259634.1"/>
    <property type="molecule type" value="Genomic_DNA"/>
</dbReference>
<dbReference type="CDD" id="cd00093">
    <property type="entry name" value="HTH_XRE"/>
    <property type="match status" value="1"/>
</dbReference>
<dbReference type="PANTHER" id="PTHR40275">
    <property type="entry name" value="SSL7038 PROTEIN"/>
    <property type="match status" value="1"/>
</dbReference>
<dbReference type="InterPro" id="IPR001387">
    <property type="entry name" value="Cro/C1-type_HTH"/>
</dbReference>
<evidence type="ECO:0000313" key="1">
    <source>
        <dbReference type="EMBL" id="MFC4259634.1"/>
    </source>
</evidence>
<dbReference type="InterPro" id="IPR014057">
    <property type="entry name" value="HI1420"/>
</dbReference>
<dbReference type="InterPro" id="IPR010982">
    <property type="entry name" value="Lambda_DNA-bd_dom_sf"/>
</dbReference>
<proteinExistence type="predicted"/>
<dbReference type="Gene3D" id="1.10.260.40">
    <property type="entry name" value="lambda repressor-like DNA-binding domains"/>
    <property type="match status" value="1"/>
</dbReference>
<sequence>MAVNQDAMEKYGVRPFDVAEHLKTDEDIAGYLTEVLVEGDMDALLKALNNVARARGMTQVAEAAGLGRESLYKALSEGAKPRFDTINRVLNALGVCLRAEPVGSETTARNSGNDEKLNLA</sequence>
<organism evidence="1 2">
    <name type="scientific">Marinobacter lacisalsi</name>
    <dbReference type="NCBI Taxonomy" id="475979"/>
    <lineage>
        <taxon>Bacteria</taxon>
        <taxon>Pseudomonadati</taxon>
        <taxon>Pseudomonadota</taxon>
        <taxon>Gammaproteobacteria</taxon>
        <taxon>Pseudomonadales</taxon>
        <taxon>Marinobacteraceae</taxon>
        <taxon>Marinobacter</taxon>
    </lineage>
</organism>
<dbReference type="NCBIfam" id="TIGR02684">
    <property type="entry name" value="dnstrm_HI1420"/>
    <property type="match status" value="1"/>
</dbReference>
<dbReference type="Pfam" id="PF21716">
    <property type="entry name" value="dnstrm_HI1420"/>
    <property type="match status" value="1"/>
</dbReference>
<keyword evidence="2" id="KW-1185">Reference proteome</keyword>
<gene>
    <name evidence="1" type="ORF">ACFOZ5_11390</name>
</gene>
<dbReference type="PANTHER" id="PTHR40275:SF1">
    <property type="entry name" value="SSL7038 PROTEIN"/>
    <property type="match status" value="1"/>
</dbReference>
<dbReference type="RefSeq" id="WP_379887360.1">
    <property type="nucleotide sequence ID" value="NZ_JBHSDI010000014.1"/>
</dbReference>
<comment type="caution">
    <text evidence="1">The sequence shown here is derived from an EMBL/GenBank/DDBJ whole genome shotgun (WGS) entry which is preliminary data.</text>
</comment>